<organism evidence="1 2">
    <name type="scientific">Tumidithrix elongata BACA0141</name>
    <dbReference type="NCBI Taxonomy" id="2716417"/>
    <lineage>
        <taxon>Bacteria</taxon>
        <taxon>Bacillati</taxon>
        <taxon>Cyanobacteriota</taxon>
        <taxon>Cyanophyceae</taxon>
        <taxon>Pseudanabaenales</taxon>
        <taxon>Pseudanabaenaceae</taxon>
        <taxon>Tumidithrix</taxon>
        <taxon>Tumidithrix elongata</taxon>
    </lineage>
</organism>
<sequence length="127" mass="13968">MIALTITFTDPDLTNEELDEEVVRLLEELSDRSDIEAVDRVRDPNPPDGNKSVGGFLVGVLTAQVTAANAKKALGWLGDRLGNKPIVIEAETDGTKMKASAYSKEELVFAVQQIEAFIEKHNKKNKE</sequence>
<keyword evidence="2" id="KW-1185">Reference proteome</keyword>
<dbReference type="Proteomes" id="UP001333818">
    <property type="component" value="Unassembled WGS sequence"/>
</dbReference>
<dbReference type="RefSeq" id="WP_330482505.1">
    <property type="nucleotide sequence ID" value="NZ_JAZBJZ010000012.1"/>
</dbReference>
<dbReference type="EMBL" id="JAZBJZ010000012">
    <property type="protein sequence ID" value="MEE3716080.1"/>
    <property type="molecule type" value="Genomic_DNA"/>
</dbReference>
<dbReference type="AlphaFoldDB" id="A0AAW9PXV0"/>
<gene>
    <name evidence="1" type="ORF">V2H45_04880</name>
</gene>
<protein>
    <submittedName>
        <fullName evidence="1">Uncharacterized protein</fullName>
    </submittedName>
</protein>
<reference evidence="1" key="1">
    <citation type="submission" date="2024-01" db="EMBL/GenBank/DDBJ databases">
        <title>Bank of Algae and Cyanobacteria of the Azores (BACA) strain genomes.</title>
        <authorList>
            <person name="Luz R."/>
            <person name="Cordeiro R."/>
            <person name="Fonseca A."/>
            <person name="Goncalves V."/>
        </authorList>
    </citation>
    <scope>NUCLEOTIDE SEQUENCE</scope>
    <source>
        <strain evidence="1">BACA0141</strain>
    </source>
</reference>
<comment type="caution">
    <text evidence="1">The sequence shown here is derived from an EMBL/GenBank/DDBJ whole genome shotgun (WGS) entry which is preliminary data.</text>
</comment>
<accession>A0AAW9PXV0</accession>
<proteinExistence type="predicted"/>
<name>A0AAW9PXV0_9CYAN</name>
<evidence type="ECO:0000313" key="2">
    <source>
        <dbReference type="Proteomes" id="UP001333818"/>
    </source>
</evidence>
<evidence type="ECO:0000313" key="1">
    <source>
        <dbReference type="EMBL" id="MEE3716080.1"/>
    </source>
</evidence>